<sequence length="219" mass="23482">TGMSIQVGIVCQPCLMSHVKIGYVSYANGDIVSVSDVNLKLWEVAENCHEPPTSWSFSFIAGGQTFLVKASRGTVPVWYHHDDRGGKVMEVFTEFEVNSVQGRGISEYFYRNLDGPSMTFAATCPLVREPSQDEISNNLGDLTLPLTSLACRSLACRSSALVGGKGGQLAQLASLQVAAQVSPGVCLTLSSCQLQFQHSPVVIHQTVDCNAIEAVAILS</sequence>
<proteinExistence type="predicted"/>
<evidence type="ECO:0000313" key="1">
    <source>
        <dbReference type="EMBL" id="CAG5121947.1"/>
    </source>
</evidence>
<dbReference type="OrthoDB" id="6123450at2759"/>
<reference evidence="1" key="1">
    <citation type="submission" date="2021-04" db="EMBL/GenBank/DDBJ databases">
        <authorList>
            <consortium name="Molecular Ecology Group"/>
        </authorList>
    </citation>
    <scope>NUCLEOTIDE SEQUENCE</scope>
</reference>
<gene>
    <name evidence="1" type="ORF">CUNI_LOCUS7505</name>
</gene>
<dbReference type="EMBL" id="CAJHNH020001196">
    <property type="protein sequence ID" value="CAG5121947.1"/>
    <property type="molecule type" value="Genomic_DNA"/>
</dbReference>
<dbReference type="PANTHER" id="PTHR34717:SF1">
    <property type="entry name" value="EG:BACR7A4.20 PROTEIN"/>
    <property type="match status" value="1"/>
</dbReference>
<dbReference type="AlphaFoldDB" id="A0A8S3YXM4"/>
<comment type="caution">
    <text evidence="1">The sequence shown here is derived from an EMBL/GenBank/DDBJ whole genome shotgun (WGS) entry which is preliminary data.</text>
</comment>
<protein>
    <submittedName>
        <fullName evidence="1">Uncharacterized protein</fullName>
    </submittedName>
</protein>
<accession>A0A8S3YXM4</accession>
<feature type="non-terminal residue" evidence="1">
    <location>
        <position position="219"/>
    </location>
</feature>
<dbReference type="PANTHER" id="PTHR34717">
    <property type="entry name" value="EG:BACR7A4.20 PROTEIN"/>
    <property type="match status" value="1"/>
</dbReference>
<feature type="non-terminal residue" evidence="1">
    <location>
        <position position="1"/>
    </location>
</feature>
<name>A0A8S3YXM4_9EUPU</name>
<dbReference type="Proteomes" id="UP000678393">
    <property type="component" value="Unassembled WGS sequence"/>
</dbReference>
<evidence type="ECO:0000313" key="2">
    <source>
        <dbReference type="Proteomes" id="UP000678393"/>
    </source>
</evidence>
<keyword evidence="2" id="KW-1185">Reference proteome</keyword>
<organism evidence="1 2">
    <name type="scientific">Candidula unifasciata</name>
    <dbReference type="NCBI Taxonomy" id="100452"/>
    <lineage>
        <taxon>Eukaryota</taxon>
        <taxon>Metazoa</taxon>
        <taxon>Spiralia</taxon>
        <taxon>Lophotrochozoa</taxon>
        <taxon>Mollusca</taxon>
        <taxon>Gastropoda</taxon>
        <taxon>Heterobranchia</taxon>
        <taxon>Euthyneura</taxon>
        <taxon>Panpulmonata</taxon>
        <taxon>Eupulmonata</taxon>
        <taxon>Stylommatophora</taxon>
        <taxon>Helicina</taxon>
        <taxon>Helicoidea</taxon>
        <taxon>Geomitridae</taxon>
        <taxon>Candidula</taxon>
    </lineage>
</organism>